<keyword evidence="8 10" id="KW-0472">Membrane</keyword>
<dbReference type="GO" id="GO:0015031">
    <property type="term" value="P:protein transport"/>
    <property type="evidence" value="ECO:0007669"/>
    <property type="project" value="UniProtKB-KW"/>
</dbReference>
<feature type="transmembrane region" description="Helical" evidence="10">
    <location>
        <begin position="564"/>
        <end position="583"/>
    </location>
</feature>
<evidence type="ECO:0000256" key="6">
    <source>
        <dbReference type="ARBA" id="ARBA00022927"/>
    </source>
</evidence>
<keyword evidence="12" id="KW-1185">Reference proteome</keyword>
<feature type="region of interest" description="Disordered" evidence="9">
    <location>
        <begin position="1"/>
        <end position="41"/>
    </location>
</feature>
<organism evidence="11 12">
    <name type="scientific">Candidozyma duobushaemuli</name>
    <dbReference type="NCBI Taxonomy" id="1231522"/>
    <lineage>
        <taxon>Eukaryota</taxon>
        <taxon>Fungi</taxon>
        <taxon>Dikarya</taxon>
        <taxon>Ascomycota</taxon>
        <taxon>Saccharomycotina</taxon>
        <taxon>Pichiomycetes</taxon>
        <taxon>Metschnikowiaceae</taxon>
        <taxon>Candidozyma</taxon>
    </lineage>
</organism>
<dbReference type="GeneID" id="37002931"/>
<dbReference type="PANTHER" id="PTHR22601">
    <property type="entry name" value="ISP4 LIKE PROTEIN"/>
    <property type="match status" value="1"/>
</dbReference>
<protein>
    <submittedName>
        <fullName evidence="11">OPT family small oligopeptide transporter</fullName>
    </submittedName>
</protein>
<accession>A0A2V1AC12</accession>
<feature type="transmembrane region" description="Helical" evidence="10">
    <location>
        <begin position="484"/>
        <end position="502"/>
    </location>
</feature>
<dbReference type="NCBIfam" id="TIGR00728">
    <property type="entry name" value="OPT_sfam"/>
    <property type="match status" value="1"/>
</dbReference>
<feature type="transmembrane region" description="Helical" evidence="10">
    <location>
        <begin position="83"/>
        <end position="103"/>
    </location>
</feature>
<evidence type="ECO:0000256" key="7">
    <source>
        <dbReference type="ARBA" id="ARBA00022989"/>
    </source>
</evidence>
<comment type="similarity">
    <text evidence="2">Belongs to the oligopeptide OPT transporter family.</text>
</comment>
<name>A0A2V1AC12_9ASCO</name>
<keyword evidence="5" id="KW-0571">Peptide transport</keyword>
<dbReference type="EMBL" id="PKFP01000003">
    <property type="protein sequence ID" value="PVH15096.1"/>
    <property type="molecule type" value="Genomic_DNA"/>
</dbReference>
<feature type="compositionally biased region" description="Basic and acidic residues" evidence="9">
    <location>
        <begin position="26"/>
        <end position="41"/>
    </location>
</feature>
<keyword evidence="6" id="KW-0653">Protein transport</keyword>
<reference evidence="11 12" key="1">
    <citation type="submission" date="2017-12" db="EMBL/GenBank/DDBJ databases">
        <title>Genome Sequence of the Amphotericin B-resistant Candida duobushaemulonii strain, B09383.</title>
        <authorList>
            <person name="Chow N.A."/>
            <person name="Gade L."/>
            <person name="Batra D."/>
            <person name="Rowe L.A."/>
            <person name="Loparev V.N."/>
            <person name="Litvintseva A.P."/>
        </authorList>
    </citation>
    <scope>NUCLEOTIDE SEQUENCE [LARGE SCALE GENOMIC DNA]</scope>
    <source>
        <strain evidence="11 12">B09383</strain>
    </source>
</reference>
<gene>
    <name evidence="11" type="ORF">CXQ87_002931</name>
</gene>
<feature type="transmembrane region" description="Helical" evidence="10">
    <location>
        <begin position="455"/>
        <end position="472"/>
    </location>
</feature>
<feature type="transmembrane region" description="Helical" evidence="10">
    <location>
        <begin position="400"/>
        <end position="422"/>
    </location>
</feature>
<dbReference type="GO" id="GO:0016020">
    <property type="term" value="C:membrane"/>
    <property type="evidence" value="ECO:0007669"/>
    <property type="project" value="UniProtKB-SubCell"/>
</dbReference>
<feature type="transmembrane region" description="Helical" evidence="10">
    <location>
        <begin position="634"/>
        <end position="655"/>
    </location>
</feature>
<evidence type="ECO:0000256" key="4">
    <source>
        <dbReference type="ARBA" id="ARBA00022692"/>
    </source>
</evidence>
<dbReference type="RefSeq" id="XP_025336036.1">
    <property type="nucleotide sequence ID" value="XM_025481418.1"/>
</dbReference>
<feature type="transmembrane region" description="Helical" evidence="10">
    <location>
        <begin position="532"/>
        <end position="552"/>
    </location>
</feature>
<evidence type="ECO:0000256" key="5">
    <source>
        <dbReference type="ARBA" id="ARBA00022856"/>
    </source>
</evidence>
<evidence type="ECO:0000256" key="2">
    <source>
        <dbReference type="ARBA" id="ARBA00008807"/>
    </source>
</evidence>
<feature type="transmembrane region" description="Helical" evidence="10">
    <location>
        <begin position="667"/>
        <end position="698"/>
    </location>
</feature>
<dbReference type="Proteomes" id="UP000244406">
    <property type="component" value="Unassembled WGS sequence"/>
</dbReference>
<comment type="caution">
    <text evidence="11">The sequence shown here is derived from an EMBL/GenBank/DDBJ whole genome shotgun (WGS) entry which is preliminary data.</text>
</comment>
<sequence>MSPKEIPAENGIEEKVSDGYLQQSEDNSHSSDNYSEKGSTKDHALAAVESKNSLDTDDGFKFNQGDIMAILMDDDGDMPCLTLRMWVMAVCLGALVAGVDSFFNMRFPTIGIGVVVIQVIAWPIGRLWYMIIPQWTVPLPWGLSFSLNPGPFNYKEHTCIFVFCNVVISAGLVNNLVIEDTKFFKKNIGIPRQILFNISCYIHSVALVGIFRDIMVTPAERVWPGVLSNIALFKSIYSRDNPVVHGWKMPRWIFFIIVFLCSFVYYWFPDLIFPFFSTIGAWISWCKPSSAPLAQVFGVKNGLGLFPFTLDWTQITSINNPLTTPFFAVASMFASFVFWIWIVLPGLYYQNHWQTAHMPIMSNSVFDVHGKQYNFSRIVDDGWNLDREAFDNYSQAFMPIAFLMSLALSIAVFASLVVHTALKFRSEIWGPWANRSTHDDIFNQAVRQYKEFPKWIYVVFLVISLALGFAFSEGWDDSPIDAGGYFVSVLIGSIMFVPLSLLEARANTNVSLAAFFEIVSANWYKGNAYKLLYFYSFGFSIIQHGMHMAQGAKMAHYMRVPPKNIMFLLFCAGIWASLVSPSVTGYLLNHIDDICTDNAANNMVCRKQKTSFNSHTMWGLFGSEIFVPGGRYGWVLWFFLVGALVPIAHWTWCRFRPKSWVKRFDPILFFGGAGMIPGVTGYNFSTWFVTAAIFNYFIHRKYTSWWRKYNLVSSIALDSGVAIAAILIYFCVVYTGGSKNYKWWGTEVASKGCDANGCPHLDKQIPRQKGYEF</sequence>
<feature type="transmembrane region" description="Helical" evidence="10">
    <location>
        <begin position="152"/>
        <end position="173"/>
    </location>
</feature>
<proteinExistence type="inferred from homology"/>
<comment type="subcellular location">
    <subcellularLocation>
        <location evidence="1">Membrane</location>
        <topology evidence="1">Multi-pass membrane protein</topology>
    </subcellularLocation>
</comment>
<evidence type="ECO:0000313" key="12">
    <source>
        <dbReference type="Proteomes" id="UP000244406"/>
    </source>
</evidence>
<keyword evidence="3" id="KW-0813">Transport</keyword>
<keyword evidence="4 10" id="KW-0812">Transmembrane</keyword>
<dbReference type="InterPro" id="IPR004648">
    <property type="entry name" value="Oligpept_transpt"/>
</dbReference>
<evidence type="ECO:0000256" key="10">
    <source>
        <dbReference type="SAM" id="Phobius"/>
    </source>
</evidence>
<feature type="transmembrane region" description="Helical" evidence="10">
    <location>
        <begin position="249"/>
        <end position="268"/>
    </location>
</feature>
<keyword evidence="7 10" id="KW-1133">Transmembrane helix</keyword>
<dbReference type="Pfam" id="PF03169">
    <property type="entry name" value="OPT"/>
    <property type="match status" value="1"/>
</dbReference>
<feature type="transmembrane region" description="Helical" evidence="10">
    <location>
        <begin position="110"/>
        <end position="132"/>
    </location>
</feature>
<evidence type="ECO:0000313" key="11">
    <source>
        <dbReference type="EMBL" id="PVH15096.1"/>
    </source>
</evidence>
<feature type="transmembrane region" description="Helical" evidence="10">
    <location>
        <begin position="326"/>
        <end position="349"/>
    </location>
</feature>
<evidence type="ECO:0000256" key="1">
    <source>
        <dbReference type="ARBA" id="ARBA00004141"/>
    </source>
</evidence>
<evidence type="ECO:0000256" key="3">
    <source>
        <dbReference type="ARBA" id="ARBA00022448"/>
    </source>
</evidence>
<evidence type="ECO:0000256" key="9">
    <source>
        <dbReference type="SAM" id="MobiDB-lite"/>
    </source>
</evidence>
<dbReference type="NCBIfam" id="TIGR00727">
    <property type="entry name" value="ISP4_OPT"/>
    <property type="match status" value="1"/>
</dbReference>
<dbReference type="AlphaFoldDB" id="A0A2V1AC12"/>
<dbReference type="InterPro" id="IPR004813">
    <property type="entry name" value="OPT"/>
</dbReference>
<dbReference type="GO" id="GO:0035673">
    <property type="term" value="F:oligopeptide transmembrane transporter activity"/>
    <property type="evidence" value="ECO:0007669"/>
    <property type="project" value="InterPro"/>
</dbReference>
<evidence type="ECO:0000256" key="8">
    <source>
        <dbReference type="ARBA" id="ARBA00023136"/>
    </source>
</evidence>
<dbReference type="VEuPathDB" id="FungiDB:CXQ87_002931"/>
<feature type="transmembrane region" description="Helical" evidence="10">
    <location>
        <begin position="710"/>
        <end position="734"/>
    </location>
</feature>
<feature type="transmembrane region" description="Helical" evidence="10">
    <location>
        <begin position="194"/>
        <end position="215"/>
    </location>
</feature>